<evidence type="ECO:0000313" key="3">
    <source>
        <dbReference type="EMBL" id="KAA1104155.1"/>
    </source>
</evidence>
<evidence type="ECO:0000256" key="1">
    <source>
        <dbReference type="SAM" id="MobiDB-lite"/>
    </source>
</evidence>
<dbReference type="OrthoDB" id="10442681at2759"/>
<feature type="compositionally biased region" description="Basic and acidic residues" evidence="1">
    <location>
        <begin position="122"/>
        <end position="136"/>
    </location>
</feature>
<dbReference type="Proteomes" id="UP000324748">
    <property type="component" value="Unassembled WGS sequence"/>
</dbReference>
<sequence>MARSAIPPSIPVDPMLNKATESRQSQTGSQQIECRLPESQQTNDAGKKWLASYTENEDVQLCQLLIIISEDPIVGTNQDGATFWRRFEQTFKSDNNASFKNLQCYNILIKCPKWCTYIDENSKKNQDSTTKKKQAERPSSNTPATTASTSNAVSDFKENATDHSSLGRPFGNKKAKRLHHIKNDIFDKEAQSLQMMAMNGAANNDVMIMNQDISNLDDDAREYFTLRQKQILASLQANASSSS</sequence>
<reference evidence="3 4" key="1">
    <citation type="submission" date="2019-05" db="EMBL/GenBank/DDBJ databases">
        <title>Emergence of the Ug99 lineage of the wheat stem rust pathogen through somatic hybridization.</title>
        <authorList>
            <person name="Li F."/>
            <person name="Upadhyaya N.M."/>
            <person name="Sperschneider J."/>
            <person name="Matny O."/>
            <person name="Nguyen-Phuc H."/>
            <person name="Mago R."/>
            <person name="Raley C."/>
            <person name="Miller M.E."/>
            <person name="Silverstein K.A.T."/>
            <person name="Henningsen E."/>
            <person name="Hirsch C.D."/>
            <person name="Visser B."/>
            <person name="Pretorius Z.A."/>
            <person name="Steffenson B.J."/>
            <person name="Schwessinger B."/>
            <person name="Dodds P.N."/>
            <person name="Figueroa M."/>
        </authorList>
    </citation>
    <scope>NUCLEOTIDE SEQUENCE [LARGE SCALE GENOMIC DNA]</scope>
    <source>
        <strain evidence="3">21-0</strain>
    </source>
</reference>
<protein>
    <recommendedName>
        <fullName evidence="2">No apical meristem-associated C-terminal domain-containing protein</fullName>
    </recommendedName>
</protein>
<feature type="region of interest" description="Disordered" evidence="1">
    <location>
        <begin position="122"/>
        <end position="152"/>
    </location>
</feature>
<dbReference type="InterPro" id="IPR029466">
    <property type="entry name" value="NAM-associated_C"/>
</dbReference>
<dbReference type="PANTHER" id="PTHR45125:SF3">
    <property type="entry name" value="NO-APICAL-MERISTEM-ASSOCIATED CARBOXY-TERMINAL DOMAIN PROTEIN"/>
    <property type="match status" value="1"/>
</dbReference>
<name>A0A5B0PR35_PUCGR</name>
<feature type="compositionally biased region" description="Polar residues" evidence="1">
    <location>
        <begin position="22"/>
        <end position="40"/>
    </location>
</feature>
<organism evidence="3 4">
    <name type="scientific">Puccinia graminis f. sp. tritici</name>
    <dbReference type="NCBI Taxonomy" id="56615"/>
    <lineage>
        <taxon>Eukaryota</taxon>
        <taxon>Fungi</taxon>
        <taxon>Dikarya</taxon>
        <taxon>Basidiomycota</taxon>
        <taxon>Pucciniomycotina</taxon>
        <taxon>Pucciniomycetes</taxon>
        <taxon>Pucciniales</taxon>
        <taxon>Pucciniaceae</taxon>
        <taxon>Puccinia</taxon>
    </lineage>
</organism>
<feature type="compositionally biased region" description="Low complexity" evidence="1">
    <location>
        <begin position="138"/>
        <end position="152"/>
    </location>
</feature>
<feature type="domain" description="No apical meristem-associated C-terminal" evidence="2">
    <location>
        <begin position="99"/>
        <end position="179"/>
    </location>
</feature>
<keyword evidence="4" id="KW-1185">Reference proteome</keyword>
<accession>A0A5B0PR35</accession>
<evidence type="ECO:0000313" key="4">
    <source>
        <dbReference type="Proteomes" id="UP000324748"/>
    </source>
</evidence>
<dbReference type="EMBL" id="VSWC01000041">
    <property type="protein sequence ID" value="KAA1104155.1"/>
    <property type="molecule type" value="Genomic_DNA"/>
</dbReference>
<gene>
    <name evidence="3" type="ORF">PGT21_012381</name>
</gene>
<dbReference type="PANTHER" id="PTHR45125">
    <property type="entry name" value="F21J9.4-RELATED"/>
    <property type="match status" value="1"/>
</dbReference>
<feature type="region of interest" description="Disordered" evidence="1">
    <location>
        <begin position="1"/>
        <end position="40"/>
    </location>
</feature>
<feature type="domain" description="No apical meristem-associated C-terminal" evidence="2">
    <location>
        <begin position="182"/>
        <end position="231"/>
    </location>
</feature>
<dbReference type="Pfam" id="PF14303">
    <property type="entry name" value="NAM-associated"/>
    <property type="match status" value="2"/>
</dbReference>
<evidence type="ECO:0000259" key="2">
    <source>
        <dbReference type="Pfam" id="PF14303"/>
    </source>
</evidence>
<proteinExistence type="predicted"/>
<dbReference type="AlphaFoldDB" id="A0A5B0PR35"/>
<comment type="caution">
    <text evidence="3">The sequence shown here is derived from an EMBL/GenBank/DDBJ whole genome shotgun (WGS) entry which is preliminary data.</text>
</comment>